<name>A0A8W7PUB3_ANOCL</name>
<organism evidence="2">
    <name type="scientific">Anopheles coluzzii</name>
    <name type="common">African malaria mosquito</name>
    <dbReference type="NCBI Taxonomy" id="1518534"/>
    <lineage>
        <taxon>Eukaryota</taxon>
        <taxon>Metazoa</taxon>
        <taxon>Ecdysozoa</taxon>
        <taxon>Arthropoda</taxon>
        <taxon>Hexapoda</taxon>
        <taxon>Insecta</taxon>
        <taxon>Pterygota</taxon>
        <taxon>Neoptera</taxon>
        <taxon>Endopterygota</taxon>
        <taxon>Diptera</taxon>
        <taxon>Nematocera</taxon>
        <taxon>Culicoidea</taxon>
        <taxon>Culicidae</taxon>
        <taxon>Anophelinae</taxon>
        <taxon>Anopheles</taxon>
    </lineage>
</organism>
<feature type="region of interest" description="Disordered" evidence="1">
    <location>
        <begin position="51"/>
        <end position="119"/>
    </location>
</feature>
<feature type="region of interest" description="Disordered" evidence="1">
    <location>
        <begin position="139"/>
        <end position="158"/>
    </location>
</feature>
<dbReference type="EnsemblMetazoa" id="ACOM037795-RA">
    <property type="protein sequence ID" value="ACOM037795-PA.1"/>
    <property type="gene ID" value="ACOM037795"/>
</dbReference>
<feature type="compositionally biased region" description="Gly residues" evidence="1">
    <location>
        <begin position="75"/>
        <end position="84"/>
    </location>
</feature>
<dbReference type="AlphaFoldDB" id="A0A8W7PUB3"/>
<accession>A0A8W7PUB3</accession>
<protein>
    <submittedName>
        <fullName evidence="2">Uncharacterized protein</fullName>
    </submittedName>
</protein>
<reference evidence="2" key="1">
    <citation type="submission" date="2022-08" db="UniProtKB">
        <authorList>
            <consortium name="EnsemblMetazoa"/>
        </authorList>
    </citation>
    <scope>IDENTIFICATION</scope>
</reference>
<evidence type="ECO:0000313" key="2">
    <source>
        <dbReference type="EnsemblMetazoa" id="ACOM037795-PA.1"/>
    </source>
</evidence>
<proteinExistence type="predicted"/>
<sequence>MDGADEVAAEEEVEAEDMMLPPIASVVLGYVRLEETTEMATDGTTPRAAAECGLAPNGGSTGEGPLVAGPTPPYAGGGKLGGGSAASAGDGAGPVPTAGTRIGLAPPPSGSTLGGRPVGGKSSFRGATVCCVWGVVANTTEPPPSEPCEQDKTGLAGC</sequence>
<evidence type="ECO:0000256" key="1">
    <source>
        <dbReference type="SAM" id="MobiDB-lite"/>
    </source>
</evidence>
<dbReference type="Proteomes" id="UP000075882">
    <property type="component" value="Unassembled WGS sequence"/>
</dbReference>